<dbReference type="PANTHER" id="PTHR37807">
    <property type="entry name" value="OS07G0160300 PROTEIN"/>
    <property type="match status" value="1"/>
</dbReference>
<comment type="caution">
    <text evidence="1">The sequence shown here is derived from an EMBL/GenBank/DDBJ whole genome shotgun (WGS) entry which is preliminary data.</text>
</comment>
<organism evidence="1 2">
    <name type="scientific">Pseudonocardia yunnanensis</name>
    <dbReference type="NCBI Taxonomy" id="58107"/>
    <lineage>
        <taxon>Bacteria</taxon>
        <taxon>Bacillati</taxon>
        <taxon>Actinomycetota</taxon>
        <taxon>Actinomycetes</taxon>
        <taxon>Pseudonocardiales</taxon>
        <taxon>Pseudonocardiaceae</taxon>
        <taxon>Pseudonocardia</taxon>
    </lineage>
</organism>
<accession>A0ABW4EY13</accession>
<evidence type="ECO:0000313" key="1">
    <source>
        <dbReference type="EMBL" id="MFD1519235.1"/>
    </source>
</evidence>
<dbReference type="RefSeq" id="WP_344719311.1">
    <property type="nucleotide sequence ID" value="NZ_BAAAUS010000004.1"/>
</dbReference>
<sequence length="195" mass="21139">MAWLPGRVTSLPTLVVVSGPPGTGKTTLAHAIARAVGCPAICRDEIKEGMVHATPGFIASDRDELAMRTLPTFFAVIELLLKAGVTIVAESAFQDRLWRPGLEPLQRLARIRVVHCTVPAEVALERRIRRIAEDPLRRAHDASRPVDAAVEALRHDAFDRVSIDAPWVEVDTTDGYEPGLETIVGFLGPGLVQVG</sequence>
<dbReference type="Gene3D" id="3.40.50.300">
    <property type="entry name" value="P-loop containing nucleotide triphosphate hydrolases"/>
    <property type="match status" value="1"/>
</dbReference>
<dbReference type="EMBL" id="JBHUCO010000016">
    <property type="protein sequence ID" value="MFD1519235.1"/>
    <property type="molecule type" value="Genomic_DNA"/>
</dbReference>
<protein>
    <submittedName>
        <fullName evidence="1">AAA family ATPase</fullName>
    </submittedName>
</protein>
<dbReference type="PANTHER" id="PTHR37807:SF3">
    <property type="entry name" value="OS07G0160300 PROTEIN"/>
    <property type="match status" value="1"/>
</dbReference>
<gene>
    <name evidence="1" type="ORF">ACFSJD_17195</name>
</gene>
<dbReference type="InterPro" id="IPR027417">
    <property type="entry name" value="P-loop_NTPase"/>
</dbReference>
<dbReference type="SUPFAM" id="SSF52540">
    <property type="entry name" value="P-loop containing nucleoside triphosphate hydrolases"/>
    <property type="match status" value="1"/>
</dbReference>
<dbReference type="Pfam" id="PF13671">
    <property type="entry name" value="AAA_33"/>
    <property type="match status" value="1"/>
</dbReference>
<reference evidence="2" key="1">
    <citation type="journal article" date="2019" name="Int. J. Syst. Evol. Microbiol.">
        <title>The Global Catalogue of Microorganisms (GCM) 10K type strain sequencing project: providing services to taxonomists for standard genome sequencing and annotation.</title>
        <authorList>
            <consortium name="The Broad Institute Genomics Platform"/>
            <consortium name="The Broad Institute Genome Sequencing Center for Infectious Disease"/>
            <person name="Wu L."/>
            <person name="Ma J."/>
        </authorList>
    </citation>
    <scope>NUCLEOTIDE SEQUENCE [LARGE SCALE GENOMIC DNA]</scope>
    <source>
        <strain evidence="2">CCM 7043</strain>
    </source>
</reference>
<proteinExistence type="predicted"/>
<dbReference type="Proteomes" id="UP001597114">
    <property type="component" value="Unassembled WGS sequence"/>
</dbReference>
<keyword evidence="2" id="KW-1185">Reference proteome</keyword>
<evidence type="ECO:0000313" key="2">
    <source>
        <dbReference type="Proteomes" id="UP001597114"/>
    </source>
</evidence>
<name>A0ABW4EY13_9PSEU</name>